<dbReference type="GO" id="GO:0016020">
    <property type="term" value="C:membrane"/>
    <property type="evidence" value="ECO:0007669"/>
    <property type="project" value="UniProtKB-SubCell"/>
</dbReference>
<dbReference type="PANTHER" id="PTHR11785">
    <property type="entry name" value="AMINO ACID TRANSPORTER"/>
    <property type="match status" value="1"/>
</dbReference>
<dbReference type="RefSeq" id="XP_038069314.1">
    <property type="nucleotide sequence ID" value="XM_038213386.1"/>
</dbReference>
<feature type="transmembrane region" description="Helical" evidence="5">
    <location>
        <begin position="127"/>
        <end position="146"/>
    </location>
</feature>
<dbReference type="InterPro" id="IPR050598">
    <property type="entry name" value="AminoAcid_Transporter"/>
</dbReference>
<feature type="transmembrane region" description="Helical" evidence="5">
    <location>
        <begin position="7"/>
        <end position="24"/>
    </location>
</feature>
<dbReference type="OrthoDB" id="10062876at2759"/>
<dbReference type="Gene3D" id="1.20.1740.10">
    <property type="entry name" value="Amino acid/polyamine transporter I"/>
    <property type="match status" value="1"/>
</dbReference>
<dbReference type="GeneID" id="119738483"/>
<evidence type="ECO:0000256" key="1">
    <source>
        <dbReference type="ARBA" id="ARBA00004141"/>
    </source>
</evidence>
<feature type="transmembrane region" description="Helical" evidence="5">
    <location>
        <begin position="99"/>
        <end position="121"/>
    </location>
</feature>
<accession>A0A914B0L7</accession>
<dbReference type="AlphaFoldDB" id="A0A914B0L7"/>
<keyword evidence="2 5" id="KW-0812">Transmembrane</keyword>
<organism evidence="6 7">
    <name type="scientific">Patiria miniata</name>
    <name type="common">Bat star</name>
    <name type="synonym">Asterina miniata</name>
    <dbReference type="NCBI Taxonomy" id="46514"/>
    <lineage>
        <taxon>Eukaryota</taxon>
        <taxon>Metazoa</taxon>
        <taxon>Echinodermata</taxon>
        <taxon>Eleutherozoa</taxon>
        <taxon>Asterozoa</taxon>
        <taxon>Asteroidea</taxon>
        <taxon>Valvatacea</taxon>
        <taxon>Valvatida</taxon>
        <taxon>Asterinidae</taxon>
        <taxon>Patiria</taxon>
    </lineage>
</organism>
<evidence type="ECO:0000256" key="5">
    <source>
        <dbReference type="SAM" id="Phobius"/>
    </source>
</evidence>
<name>A0A914B0L7_PATMI</name>
<evidence type="ECO:0000313" key="6">
    <source>
        <dbReference type="EnsemblMetazoa" id="XP_038069314.1"/>
    </source>
</evidence>
<dbReference type="Proteomes" id="UP000887568">
    <property type="component" value="Unplaced"/>
</dbReference>
<feature type="transmembrane region" description="Helical" evidence="5">
    <location>
        <begin position="158"/>
        <end position="176"/>
    </location>
</feature>
<dbReference type="PANTHER" id="PTHR11785:SF375">
    <property type="entry name" value="AMINO ACID TRANSPORTER"/>
    <property type="match status" value="1"/>
</dbReference>
<dbReference type="Pfam" id="PF13520">
    <property type="entry name" value="AA_permease_2"/>
    <property type="match status" value="1"/>
</dbReference>
<evidence type="ECO:0000313" key="7">
    <source>
        <dbReference type="Proteomes" id="UP000887568"/>
    </source>
</evidence>
<sequence>MLISLPLITVIYVLINLSYLTVLTPEEVLKYPSISTIFARRVLGDKWAWFMPVTVAISTLGAFNGLIMGSGRLLMVASRVNCAPEIWSMLSIKRNTPTAAFLTYIPISLIMMHIDGLTIVLKELASFGWMSVAISCIVLLIVKKKVPDIERPYEVPKAFPISFLIISLILIGYSVYLNPVAVVVTTVVAISFIPIKRFIYDKLIQRWPQLLRHGERITLFLQKLLLVVHQEHQTY</sequence>
<keyword evidence="3 5" id="KW-1133">Transmembrane helix</keyword>
<dbReference type="OMA" id="IMGMINT"/>
<proteinExistence type="predicted"/>
<feature type="transmembrane region" description="Helical" evidence="5">
    <location>
        <begin position="182"/>
        <end position="200"/>
    </location>
</feature>
<protein>
    <submittedName>
        <fullName evidence="6">Uncharacterized protein</fullName>
    </submittedName>
</protein>
<reference evidence="6" key="1">
    <citation type="submission" date="2022-11" db="UniProtKB">
        <authorList>
            <consortium name="EnsemblMetazoa"/>
        </authorList>
    </citation>
    <scope>IDENTIFICATION</scope>
</reference>
<dbReference type="GO" id="GO:0015179">
    <property type="term" value="F:L-amino acid transmembrane transporter activity"/>
    <property type="evidence" value="ECO:0007669"/>
    <property type="project" value="TreeGrafter"/>
</dbReference>
<evidence type="ECO:0000256" key="3">
    <source>
        <dbReference type="ARBA" id="ARBA00022989"/>
    </source>
</evidence>
<keyword evidence="4 5" id="KW-0472">Membrane</keyword>
<dbReference type="EnsemblMetazoa" id="XM_038213386.1">
    <property type="protein sequence ID" value="XP_038069314.1"/>
    <property type="gene ID" value="LOC119738483"/>
</dbReference>
<evidence type="ECO:0000256" key="4">
    <source>
        <dbReference type="ARBA" id="ARBA00023136"/>
    </source>
</evidence>
<keyword evidence="7" id="KW-1185">Reference proteome</keyword>
<evidence type="ECO:0000256" key="2">
    <source>
        <dbReference type="ARBA" id="ARBA00022692"/>
    </source>
</evidence>
<feature type="transmembrane region" description="Helical" evidence="5">
    <location>
        <begin position="47"/>
        <end position="69"/>
    </location>
</feature>
<comment type="subcellular location">
    <subcellularLocation>
        <location evidence="1">Membrane</location>
        <topology evidence="1">Multi-pass membrane protein</topology>
    </subcellularLocation>
</comment>
<dbReference type="InterPro" id="IPR002293">
    <property type="entry name" value="AA/rel_permease1"/>
</dbReference>